<accession>F0Y746</accession>
<dbReference type="AlphaFoldDB" id="F0Y746"/>
<feature type="signal peptide" evidence="1">
    <location>
        <begin position="1"/>
        <end position="18"/>
    </location>
</feature>
<dbReference type="KEGG" id="aaf:AURANDRAFT_71446"/>
<evidence type="ECO:0000313" key="3">
    <source>
        <dbReference type="Proteomes" id="UP000002729"/>
    </source>
</evidence>
<dbReference type="OrthoDB" id="2193793at2759"/>
<dbReference type="eggNOG" id="ENOG502QQT3">
    <property type="taxonomic scope" value="Eukaryota"/>
</dbReference>
<dbReference type="OMA" id="EGWCLPC"/>
<feature type="chain" id="PRO_5003264432" description="Glycosyl transferase family 1 domain-containing protein" evidence="1">
    <location>
        <begin position="19"/>
        <end position="569"/>
    </location>
</feature>
<dbReference type="GeneID" id="20228226"/>
<dbReference type="Pfam" id="PF13692">
    <property type="entry name" value="Glyco_trans_1_4"/>
    <property type="match status" value="1"/>
</dbReference>
<evidence type="ECO:0000256" key="1">
    <source>
        <dbReference type="SAM" id="SignalP"/>
    </source>
</evidence>
<name>F0Y746_AURAN</name>
<dbReference type="PANTHER" id="PTHR46656">
    <property type="entry name" value="PUTATIVE-RELATED"/>
    <property type="match status" value="1"/>
</dbReference>
<dbReference type="EMBL" id="GL833126">
    <property type="protein sequence ID" value="EGB08931.1"/>
    <property type="molecule type" value="Genomic_DNA"/>
</dbReference>
<dbReference type="PANTHER" id="PTHR46656:SF3">
    <property type="entry name" value="PUTATIVE-RELATED"/>
    <property type="match status" value="1"/>
</dbReference>
<keyword evidence="3" id="KW-1185">Reference proteome</keyword>
<dbReference type="Gene3D" id="3.40.50.2000">
    <property type="entry name" value="Glycogen Phosphorylase B"/>
    <property type="match status" value="1"/>
</dbReference>
<dbReference type="RefSeq" id="XP_009036064.1">
    <property type="nucleotide sequence ID" value="XM_009037816.1"/>
</dbReference>
<keyword evidence="1" id="KW-0732">Signal</keyword>
<protein>
    <recommendedName>
        <fullName evidence="4">Glycosyl transferase family 1 domain-containing protein</fullName>
    </recommendedName>
</protein>
<evidence type="ECO:0008006" key="4">
    <source>
        <dbReference type="Google" id="ProtNLM"/>
    </source>
</evidence>
<evidence type="ECO:0000313" key="2">
    <source>
        <dbReference type="EMBL" id="EGB08931.1"/>
    </source>
</evidence>
<reference evidence="2 3" key="1">
    <citation type="journal article" date="2011" name="Proc. Natl. Acad. Sci. U.S.A.">
        <title>Niche of harmful alga Aureococcus anophagefferens revealed through ecogenomics.</title>
        <authorList>
            <person name="Gobler C.J."/>
            <person name="Berry D.L."/>
            <person name="Dyhrman S.T."/>
            <person name="Wilhelm S.W."/>
            <person name="Salamov A."/>
            <person name="Lobanov A.V."/>
            <person name="Zhang Y."/>
            <person name="Collier J.L."/>
            <person name="Wurch L.L."/>
            <person name="Kustka A.B."/>
            <person name="Dill B.D."/>
            <person name="Shah M."/>
            <person name="VerBerkmoes N.C."/>
            <person name="Kuo A."/>
            <person name="Terry A."/>
            <person name="Pangilinan J."/>
            <person name="Lindquist E.A."/>
            <person name="Lucas S."/>
            <person name="Paulsen I.T."/>
            <person name="Hattenrath-Lehmann T.K."/>
            <person name="Talmage S.C."/>
            <person name="Walker E.A."/>
            <person name="Koch F."/>
            <person name="Burson A.M."/>
            <person name="Marcoval M.A."/>
            <person name="Tang Y.Z."/>
            <person name="Lecleir G.R."/>
            <person name="Coyne K.J."/>
            <person name="Berg G.M."/>
            <person name="Bertrand E.M."/>
            <person name="Saito M.A."/>
            <person name="Gladyshev V.N."/>
            <person name="Grigoriev I.V."/>
        </authorList>
    </citation>
    <scope>NUCLEOTIDE SEQUENCE [LARGE SCALE GENOMIC DNA]</scope>
    <source>
        <strain evidence="3">CCMP 1984</strain>
    </source>
</reference>
<gene>
    <name evidence="2" type="ORF">AURANDRAFT_71446</name>
</gene>
<dbReference type="SUPFAM" id="SSF53756">
    <property type="entry name" value="UDP-Glycosyltransferase/glycogen phosphorylase"/>
    <property type="match status" value="1"/>
</dbReference>
<organism evidence="3">
    <name type="scientific">Aureococcus anophagefferens</name>
    <name type="common">Harmful bloom alga</name>
    <dbReference type="NCBI Taxonomy" id="44056"/>
    <lineage>
        <taxon>Eukaryota</taxon>
        <taxon>Sar</taxon>
        <taxon>Stramenopiles</taxon>
        <taxon>Ochrophyta</taxon>
        <taxon>Pelagophyceae</taxon>
        <taxon>Pelagomonadales</taxon>
        <taxon>Pelagomonadaceae</taxon>
        <taxon>Aureococcus</taxon>
    </lineage>
</organism>
<proteinExistence type="predicted"/>
<dbReference type="InParanoid" id="F0Y746"/>
<dbReference type="Proteomes" id="UP000002729">
    <property type="component" value="Unassembled WGS sequence"/>
</dbReference>
<sequence length="569" mass="58533">MLQLSVALLRLAVASSMASYLVRDEYCGTPLTEGVDLMGAPTVASAGADLAVDAAGAVALTSEKFARYVEYVLESAGGFARCDGAVGCGGTRCAVRRFRGSPAAGATLAAAGAVRYAWSTSYGAVAVGVGGAAEACDAAPVAALEWTLRVGCDFSGFFVELLGVAAALDELLGDRFSVAGVRCDGAAAAKLLPGEAAALAAATGRAAAPGAARVVHGLCEAGDAAPAVARLMVERAYAPGRDDEIYACARRAAAVWAPTAWAAEQFRAAGVANVAVVPEAVDAEAMSPDAARADAAAAAAVAARLGPRPAFRVLSVFKLERRKGWDVLLDGWWDAFDGTDDVELVVHAYKPSWIPGDGVDEAVAKRRARHACSGSAGGCARVAWLGEVSLDRREMRALYAAADAFCLPTRGEGWGLPVHEAMAMALPVVATNFSGVAALAAAADAWLLPPGELRGGFAQPTARDVARALRDVAGDRAAAADAYWESARILEGARLAGSYKRYFLAPHHGMLALRALVLRGRAEASPSTPLVARLFAGTTTEVAPDGAAAPSLLPDPLFFLVLEFWLGAY</sequence>